<dbReference type="AlphaFoldDB" id="A0A7I8DPJ9"/>
<feature type="region of interest" description="Disordered" evidence="1">
    <location>
        <begin position="1"/>
        <end position="50"/>
    </location>
</feature>
<feature type="compositionally biased region" description="Basic and acidic residues" evidence="1">
    <location>
        <begin position="37"/>
        <end position="50"/>
    </location>
</feature>
<dbReference type="EMBL" id="AP023368">
    <property type="protein sequence ID" value="BCK00320.1"/>
    <property type="molecule type" value="Genomic_DNA"/>
</dbReference>
<proteinExistence type="predicted"/>
<evidence type="ECO:0000313" key="2">
    <source>
        <dbReference type="EMBL" id="BCK00320.1"/>
    </source>
</evidence>
<evidence type="ECO:0000256" key="1">
    <source>
        <dbReference type="SAM" id="MobiDB-lite"/>
    </source>
</evidence>
<dbReference type="RefSeq" id="WP_185256008.1">
    <property type="nucleotide sequence ID" value="NZ_AP023368.1"/>
</dbReference>
<sequence length="50" mass="5711">MGLNRHGLHDGMESTGVETRMRRSAARRGIGMRRSAARREIQDETKRSQT</sequence>
<gene>
    <name evidence="2" type="ORF">bsdcttw_33600</name>
</gene>
<dbReference type="Proteomes" id="UP000515703">
    <property type="component" value="Chromosome"/>
</dbReference>
<protein>
    <submittedName>
        <fullName evidence="2">Uncharacterized protein</fullName>
    </submittedName>
</protein>
<keyword evidence="3" id="KW-1185">Reference proteome</keyword>
<evidence type="ECO:0000313" key="3">
    <source>
        <dbReference type="Proteomes" id="UP000515703"/>
    </source>
</evidence>
<name>A0A7I8DPJ9_9FIRM</name>
<reference evidence="2 3" key="2">
    <citation type="submission" date="2020-08" db="EMBL/GenBank/DDBJ databases">
        <authorList>
            <person name="Ueki A."/>
            <person name="Tonouchi A."/>
        </authorList>
    </citation>
    <scope>NUCLEOTIDE SEQUENCE [LARGE SCALE GENOMIC DNA]</scope>
    <source>
        <strain evidence="2 3">CTTW</strain>
    </source>
</reference>
<organism evidence="2 3">
    <name type="scientific">Anaerocolumna chitinilytica</name>
    <dbReference type="NCBI Taxonomy" id="1727145"/>
    <lineage>
        <taxon>Bacteria</taxon>
        <taxon>Bacillati</taxon>
        <taxon>Bacillota</taxon>
        <taxon>Clostridia</taxon>
        <taxon>Lachnospirales</taxon>
        <taxon>Lachnospiraceae</taxon>
        <taxon>Anaerocolumna</taxon>
    </lineage>
</organism>
<accession>A0A7I8DPJ9</accession>
<reference evidence="2 3" key="1">
    <citation type="submission" date="2020-08" db="EMBL/GenBank/DDBJ databases">
        <title>Draft genome sequencing of an Anaerocolumna strain isolated from anoxic soil subjected to BSD treatment.</title>
        <authorList>
            <person name="Uek A."/>
            <person name="Tonouchi A."/>
        </authorList>
    </citation>
    <scope>NUCLEOTIDE SEQUENCE [LARGE SCALE GENOMIC DNA]</scope>
    <source>
        <strain evidence="2 3">CTTW</strain>
    </source>
</reference>
<dbReference type="KEGG" id="acht:bsdcttw_33600"/>